<protein>
    <recommendedName>
        <fullName evidence="2">UPF0102 protein ACD_3C00223G0004</fullName>
    </recommendedName>
</protein>
<dbReference type="GO" id="GO:0003676">
    <property type="term" value="F:nucleic acid binding"/>
    <property type="evidence" value="ECO:0007669"/>
    <property type="project" value="InterPro"/>
</dbReference>
<gene>
    <name evidence="3" type="ORF">ACD_3C00223G0004</name>
</gene>
<dbReference type="EMBL" id="AMFJ01000497">
    <property type="protein sequence ID" value="EKE27327.1"/>
    <property type="molecule type" value="Genomic_DNA"/>
</dbReference>
<proteinExistence type="inferred from homology"/>
<dbReference type="InterPro" id="IPR011856">
    <property type="entry name" value="tRNA_endonuc-like_dom_sf"/>
</dbReference>
<evidence type="ECO:0000313" key="3">
    <source>
        <dbReference type="EMBL" id="EKE27327.1"/>
    </source>
</evidence>
<organism evidence="3">
    <name type="scientific">uncultured bacterium</name>
    <name type="common">gcode 4</name>
    <dbReference type="NCBI Taxonomy" id="1234023"/>
    <lineage>
        <taxon>Bacteria</taxon>
        <taxon>environmental samples</taxon>
    </lineage>
</organism>
<evidence type="ECO:0000256" key="2">
    <source>
        <dbReference type="HAMAP-Rule" id="MF_00048"/>
    </source>
</evidence>
<evidence type="ECO:0000256" key="1">
    <source>
        <dbReference type="ARBA" id="ARBA00006738"/>
    </source>
</evidence>
<name>K2FZH1_9BACT</name>
<dbReference type="Gene3D" id="3.40.1350.10">
    <property type="match status" value="1"/>
</dbReference>
<reference evidence="3" key="1">
    <citation type="journal article" date="2012" name="Science">
        <title>Fermentation, hydrogen, and sulfur metabolism in multiple uncultivated bacterial phyla.</title>
        <authorList>
            <person name="Wrighton K.C."/>
            <person name="Thomas B.C."/>
            <person name="Sharon I."/>
            <person name="Miller C.S."/>
            <person name="Castelle C.J."/>
            <person name="VerBerkmoes N.C."/>
            <person name="Wilkins M.J."/>
            <person name="Hettich R.L."/>
            <person name="Lipton M.S."/>
            <person name="Williams K.H."/>
            <person name="Long P.E."/>
            <person name="Banfield J.F."/>
        </authorList>
    </citation>
    <scope>NUCLEOTIDE SEQUENCE [LARGE SCALE GENOMIC DNA]</scope>
</reference>
<dbReference type="HAMAP" id="MF_00048">
    <property type="entry name" value="UPF0102"/>
    <property type="match status" value="1"/>
</dbReference>
<comment type="similarity">
    <text evidence="1 2">Belongs to the UPF0102 family.</text>
</comment>
<dbReference type="InterPro" id="IPR011335">
    <property type="entry name" value="Restrct_endonuc-II-like"/>
</dbReference>
<dbReference type="PANTHER" id="PTHR34039:SF1">
    <property type="entry name" value="UPF0102 PROTEIN YRAN"/>
    <property type="match status" value="1"/>
</dbReference>
<comment type="caution">
    <text evidence="3">The sequence shown here is derived from an EMBL/GenBank/DDBJ whole genome shotgun (WGS) entry which is preliminary data.</text>
</comment>
<dbReference type="InterPro" id="IPR003509">
    <property type="entry name" value="UPF0102_YraN-like"/>
</dbReference>
<dbReference type="SUPFAM" id="SSF52980">
    <property type="entry name" value="Restriction endonuclease-like"/>
    <property type="match status" value="1"/>
</dbReference>
<dbReference type="AlphaFoldDB" id="K2FZH1"/>
<dbReference type="PANTHER" id="PTHR34039">
    <property type="entry name" value="UPF0102 PROTEIN YRAN"/>
    <property type="match status" value="1"/>
</dbReference>
<dbReference type="Pfam" id="PF02021">
    <property type="entry name" value="UPF0102"/>
    <property type="match status" value="1"/>
</dbReference>
<accession>K2FZH1</accession>
<sequence>MDANKRRIWDSWEVIAISYLQNKWMKILETNHTIKWGEIDIIGKSGDITVFIEVKLRNSLKFWIPEAAFTKAKKRHLLRSIQYYCKKKNLNLWCIRADFISITNENWEYKIIHHENIEMN</sequence>